<dbReference type="InterPro" id="IPR043776">
    <property type="entry name" value="DUF5718"/>
</dbReference>
<dbReference type="GeneID" id="70912393"/>
<dbReference type="Pfam" id="PF18985">
    <property type="entry name" value="DUF5718"/>
    <property type="match status" value="1"/>
</dbReference>
<organism evidence="1 2">
    <name type="scientific">Vibrio natriegens NBRC 15636 = ATCC 14048 = DSM 759</name>
    <dbReference type="NCBI Taxonomy" id="1219067"/>
    <lineage>
        <taxon>Bacteria</taxon>
        <taxon>Pseudomonadati</taxon>
        <taxon>Pseudomonadota</taxon>
        <taxon>Gammaproteobacteria</taxon>
        <taxon>Vibrionales</taxon>
        <taxon>Vibrionaceae</taxon>
        <taxon>Vibrio</taxon>
    </lineage>
</organism>
<dbReference type="EMBL" id="CP016345">
    <property type="protein sequence ID" value="ANQ12533.1"/>
    <property type="molecule type" value="Genomic_DNA"/>
</dbReference>
<name>A0AAN1CVU2_VIBNA</name>
<gene>
    <name evidence="1" type="ORF">BA890_07060</name>
</gene>
<dbReference type="KEGG" id="vna:PN96_06290"/>
<accession>A0AAN1CVU2</accession>
<dbReference type="AlphaFoldDB" id="A0AAN1CVU2"/>
<dbReference type="RefSeq" id="WP_020333209.1">
    <property type="nucleotide sequence ID" value="NZ_ATFJ01000003.1"/>
</dbReference>
<sequence>METKQPLTHSVVLGIAGNSPGYLAQTGEISAFSEKQKKEHQEAQRPRALFPMFVRELSDSYLGQMPFSSSKLVLPEEQDAKVQMEPEVAIKCSVTYTEQGQIAALTPFALTLINDATYRNKTVSKLAEKKNWGAFSKGIAELDLPVDSFSEQTPLDHLRLCGFHSRNGQWHLCSQDVSVTEYNVFYQSLTDWLVETINHQADDGAMHNTHSLFIEANQPSEITIAIGAPCYTSYGEDHQLLDGDRVFVCVYDDREHQLSDIEAMIDCPQDQWVTASSMMWLEQTVYKIK</sequence>
<dbReference type="Proteomes" id="UP000092741">
    <property type="component" value="Chromosome 1"/>
</dbReference>
<evidence type="ECO:0000313" key="2">
    <source>
        <dbReference type="Proteomes" id="UP000092741"/>
    </source>
</evidence>
<reference evidence="1 2" key="1">
    <citation type="submission" date="2016-07" db="EMBL/GenBank/DDBJ databases">
        <title>Developing Vibrio natriegens as a novel, fast-growing host for biotechnology.</title>
        <authorList>
            <person name="Weinstock M.T."/>
            <person name="Hesek E.D."/>
            <person name="Wilson C.M."/>
            <person name="Gibson D.G."/>
        </authorList>
    </citation>
    <scope>NUCLEOTIDE SEQUENCE [LARGE SCALE GENOMIC DNA]</scope>
    <source>
        <strain evidence="1 2">ATCC 14048</strain>
    </source>
</reference>
<keyword evidence="2" id="KW-1185">Reference proteome</keyword>
<protein>
    <submittedName>
        <fullName evidence="1">Uncharacterized protein</fullName>
    </submittedName>
</protein>
<evidence type="ECO:0000313" key="1">
    <source>
        <dbReference type="EMBL" id="ANQ12533.1"/>
    </source>
</evidence>
<proteinExistence type="predicted"/>